<dbReference type="EMBL" id="JAZGQO010000003">
    <property type="protein sequence ID" value="KAK6188040.1"/>
    <property type="molecule type" value="Genomic_DNA"/>
</dbReference>
<organism evidence="2 3">
    <name type="scientific">Patella caerulea</name>
    <name type="common">Rayed Mediterranean limpet</name>
    <dbReference type="NCBI Taxonomy" id="87958"/>
    <lineage>
        <taxon>Eukaryota</taxon>
        <taxon>Metazoa</taxon>
        <taxon>Spiralia</taxon>
        <taxon>Lophotrochozoa</taxon>
        <taxon>Mollusca</taxon>
        <taxon>Gastropoda</taxon>
        <taxon>Patellogastropoda</taxon>
        <taxon>Patelloidea</taxon>
        <taxon>Patellidae</taxon>
        <taxon>Patella</taxon>
    </lineage>
</organism>
<gene>
    <name evidence="2" type="ORF">SNE40_004308</name>
</gene>
<name>A0AAN8K911_PATCE</name>
<evidence type="ECO:0000256" key="1">
    <source>
        <dbReference type="SAM" id="MobiDB-lite"/>
    </source>
</evidence>
<proteinExistence type="predicted"/>
<evidence type="ECO:0000313" key="2">
    <source>
        <dbReference type="EMBL" id="KAK6188040.1"/>
    </source>
</evidence>
<protein>
    <submittedName>
        <fullName evidence="2">Uncharacterized protein</fullName>
    </submittedName>
</protein>
<accession>A0AAN8K911</accession>
<feature type="region of interest" description="Disordered" evidence="1">
    <location>
        <begin position="71"/>
        <end position="131"/>
    </location>
</feature>
<reference evidence="2 3" key="1">
    <citation type="submission" date="2024-01" db="EMBL/GenBank/DDBJ databases">
        <title>The genome of the rayed Mediterranean limpet Patella caerulea (Linnaeus, 1758).</title>
        <authorList>
            <person name="Anh-Thu Weber A."/>
            <person name="Halstead-Nussloch G."/>
        </authorList>
    </citation>
    <scope>NUCLEOTIDE SEQUENCE [LARGE SCALE GENOMIC DNA]</scope>
    <source>
        <strain evidence="2">AATW-2023a</strain>
        <tissue evidence="2">Whole specimen</tissue>
    </source>
</reference>
<dbReference type="Proteomes" id="UP001347796">
    <property type="component" value="Unassembled WGS sequence"/>
</dbReference>
<dbReference type="AlphaFoldDB" id="A0AAN8K911"/>
<feature type="compositionally biased region" description="Low complexity" evidence="1">
    <location>
        <begin position="71"/>
        <end position="83"/>
    </location>
</feature>
<keyword evidence="3" id="KW-1185">Reference proteome</keyword>
<feature type="compositionally biased region" description="Basic and acidic residues" evidence="1">
    <location>
        <begin position="101"/>
        <end position="114"/>
    </location>
</feature>
<evidence type="ECO:0000313" key="3">
    <source>
        <dbReference type="Proteomes" id="UP001347796"/>
    </source>
</evidence>
<sequence>MEMREDKMAAVPHFLESEDGAYKLLITSRDRAPLCLKCKCLGHVASNCTMYNNVQDPNLFSSRVINQGVIDNDVTSSDSDSNSEFSLREGEQIMSENNEELNDKADDGEKKEESIEINTESENSKGENDNIIDAEANYKLLEQMAFSDSWPEQVMNEEKEKKKVE</sequence>
<comment type="caution">
    <text evidence="2">The sequence shown here is derived from an EMBL/GenBank/DDBJ whole genome shotgun (WGS) entry which is preliminary data.</text>
</comment>
<feature type="region of interest" description="Disordered" evidence="1">
    <location>
        <begin position="146"/>
        <end position="165"/>
    </location>
</feature>
<feature type="compositionally biased region" description="Basic and acidic residues" evidence="1">
    <location>
        <begin position="156"/>
        <end position="165"/>
    </location>
</feature>